<evidence type="ECO:0000256" key="4">
    <source>
        <dbReference type="ARBA" id="ARBA00023136"/>
    </source>
</evidence>
<evidence type="ECO:0000313" key="8">
    <source>
        <dbReference type="Proteomes" id="UP000016922"/>
    </source>
</evidence>
<dbReference type="Gene3D" id="1.20.1250.20">
    <property type="entry name" value="MFS general substrate transporter like domains"/>
    <property type="match status" value="1"/>
</dbReference>
<protein>
    <submittedName>
        <fullName evidence="7">MFS general substrate transporter</fullName>
    </submittedName>
</protein>
<accession>S3CP16</accession>
<feature type="compositionally biased region" description="Polar residues" evidence="5">
    <location>
        <begin position="1"/>
        <end position="19"/>
    </location>
</feature>
<feature type="transmembrane region" description="Helical" evidence="6">
    <location>
        <begin position="477"/>
        <end position="500"/>
    </location>
</feature>
<feature type="region of interest" description="Disordered" evidence="5">
    <location>
        <begin position="1"/>
        <end position="25"/>
    </location>
</feature>
<organism evidence="7 8">
    <name type="scientific">Glarea lozoyensis (strain ATCC 20868 / MF5171)</name>
    <dbReference type="NCBI Taxonomy" id="1116229"/>
    <lineage>
        <taxon>Eukaryota</taxon>
        <taxon>Fungi</taxon>
        <taxon>Dikarya</taxon>
        <taxon>Ascomycota</taxon>
        <taxon>Pezizomycotina</taxon>
        <taxon>Leotiomycetes</taxon>
        <taxon>Helotiales</taxon>
        <taxon>Helotiaceae</taxon>
        <taxon>Glarea</taxon>
    </lineage>
</organism>
<evidence type="ECO:0000256" key="3">
    <source>
        <dbReference type="ARBA" id="ARBA00022989"/>
    </source>
</evidence>
<feature type="region of interest" description="Disordered" evidence="5">
    <location>
        <begin position="254"/>
        <end position="292"/>
    </location>
</feature>
<dbReference type="AlphaFoldDB" id="S3CP16"/>
<dbReference type="eggNOG" id="ENOG502QWBF">
    <property type="taxonomic scope" value="Eukaryota"/>
</dbReference>
<keyword evidence="4 6" id="KW-0472">Membrane</keyword>
<dbReference type="InterPro" id="IPR036259">
    <property type="entry name" value="MFS_trans_sf"/>
</dbReference>
<gene>
    <name evidence="7" type="ORF">GLAREA_02818</name>
</gene>
<dbReference type="Proteomes" id="UP000016922">
    <property type="component" value="Unassembled WGS sequence"/>
</dbReference>
<dbReference type="OMA" id="PSEEMCK"/>
<evidence type="ECO:0000256" key="6">
    <source>
        <dbReference type="SAM" id="Phobius"/>
    </source>
</evidence>
<comment type="subcellular location">
    <subcellularLocation>
        <location evidence="1">Membrane</location>
        <topology evidence="1">Multi-pass membrane protein</topology>
    </subcellularLocation>
</comment>
<dbReference type="SUPFAM" id="SSF103473">
    <property type="entry name" value="MFS general substrate transporter"/>
    <property type="match status" value="1"/>
</dbReference>
<feature type="transmembrane region" description="Helical" evidence="6">
    <location>
        <begin position="343"/>
        <end position="370"/>
    </location>
</feature>
<dbReference type="RefSeq" id="XP_008086094.1">
    <property type="nucleotide sequence ID" value="XM_008087903.1"/>
</dbReference>
<evidence type="ECO:0000256" key="5">
    <source>
        <dbReference type="SAM" id="MobiDB-lite"/>
    </source>
</evidence>
<dbReference type="GO" id="GO:0022857">
    <property type="term" value="F:transmembrane transporter activity"/>
    <property type="evidence" value="ECO:0007669"/>
    <property type="project" value="InterPro"/>
</dbReference>
<sequence length="502" mass="54748">MSGIANRTLNGSDETTNLLPESPKSPAKWDWKTITFLCIVLCITFDIGDYLIQAPRLRLYESIICDEYYSTHNISLPQTVPTGGPIPEQHCKLDEIQDELAMIQGWQVAFDSISSILLAVPYGWVADKYGRKLVITAALGGCIMAYVWTLLVAGWWHLPLRWVWVSSIFLMIGGGNVTATTMASTIVADVAPLDMRSTAFLYRFTSDLVAECLTPPIASMLMTKSVWIPLLAALGFELLGYAFIIPLPETLPQKTPEDTAESSRSSEALVEEEEQRPLLEADESDPKKPSRLSDMKESFSFLTRDKAVAALVFTFLVSKVGRQSTNLIIQYVSKRYHWSIAKAGLLLSLRAAVNIILFLLVLPAISTYAFPGATAAFKDLTISRVSILLMIFGTLVLSVSPTPALMIIGLVIYTLGTGFVPVVRSLITSLAESHHASKTSDVGRLYAIIGVMESIGSLLAGPGMAIAFRLGMKIGQAWLGLPFLVASALFGSVAGVVFWVKV</sequence>
<evidence type="ECO:0000256" key="1">
    <source>
        <dbReference type="ARBA" id="ARBA00004141"/>
    </source>
</evidence>
<feature type="transmembrane region" description="Helical" evidence="6">
    <location>
        <begin position="382"/>
        <end position="400"/>
    </location>
</feature>
<dbReference type="PANTHER" id="PTHR23507">
    <property type="entry name" value="ZGC:174356"/>
    <property type="match status" value="1"/>
</dbReference>
<name>S3CP16_GLAL2</name>
<feature type="compositionally biased region" description="Basic and acidic residues" evidence="5">
    <location>
        <begin position="275"/>
        <end position="292"/>
    </location>
</feature>
<feature type="transmembrane region" description="Helical" evidence="6">
    <location>
        <begin position="407"/>
        <end position="427"/>
    </location>
</feature>
<feature type="transmembrane region" description="Helical" evidence="6">
    <location>
        <begin position="133"/>
        <end position="156"/>
    </location>
</feature>
<dbReference type="Pfam" id="PF07690">
    <property type="entry name" value="MFS_1"/>
    <property type="match status" value="1"/>
</dbReference>
<feature type="transmembrane region" description="Helical" evidence="6">
    <location>
        <begin position="227"/>
        <end position="247"/>
    </location>
</feature>
<evidence type="ECO:0000256" key="2">
    <source>
        <dbReference type="ARBA" id="ARBA00022692"/>
    </source>
</evidence>
<dbReference type="HOGENOM" id="CLU_013756_2_1_1"/>
<proteinExistence type="predicted"/>
<keyword evidence="3 6" id="KW-1133">Transmembrane helix</keyword>
<dbReference type="GO" id="GO:0016020">
    <property type="term" value="C:membrane"/>
    <property type="evidence" value="ECO:0007669"/>
    <property type="project" value="UniProtKB-SubCell"/>
</dbReference>
<keyword evidence="2 6" id="KW-0812">Transmembrane</keyword>
<keyword evidence="8" id="KW-1185">Reference proteome</keyword>
<feature type="transmembrane region" description="Helical" evidence="6">
    <location>
        <begin position="162"/>
        <end position="188"/>
    </location>
</feature>
<dbReference type="OrthoDB" id="194139at2759"/>
<reference evidence="7 8" key="1">
    <citation type="journal article" date="2013" name="BMC Genomics">
        <title>Genomics-driven discovery of the pneumocandin biosynthetic gene cluster in the fungus Glarea lozoyensis.</title>
        <authorList>
            <person name="Chen L."/>
            <person name="Yue Q."/>
            <person name="Zhang X."/>
            <person name="Xiang M."/>
            <person name="Wang C."/>
            <person name="Li S."/>
            <person name="Che Y."/>
            <person name="Ortiz-Lopez F.J."/>
            <person name="Bills G.F."/>
            <person name="Liu X."/>
            <person name="An Z."/>
        </authorList>
    </citation>
    <scope>NUCLEOTIDE SEQUENCE [LARGE SCALE GENOMIC DNA]</scope>
    <source>
        <strain evidence="8">ATCC 20868 / MF5171</strain>
    </source>
</reference>
<dbReference type="InterPro" id="IPR011701">
    <property type="entry name" value="MFS"/>
</dbReference>
<dbReference type="GeneID" id="19461874"/>
<dbReference type="PANTHER" id="PTHR23507:SF1">
    <property type="entry name" value="FI18259P1-RELATED"/>
    <property type="match status" value="1"/>
</dbReference>
<feature type="transmembrane region" description="Helical" evidence="6">
    <location>
        <begin position="447"/>
        <end position="470"/>
    </location>
</feature>
<dbReference type="EMBL" id="KE145370">
    <property type="protein sequence ID" value="EPE26904.1"/>
    <property type="molecule type" value="Genomic_DNA"/>
</dbReference>
<dbReference type="KEGG" id="glz:GLAREA_02818"/>
<evidence type="ECO:0000313" key="7">
    <source>
        <dbReference type="EMBL" id="EPE26904.1"/>
    </source>
</evidence>